<dbReference type="Gene3D" id="2.60.120.330">
    <property type="entry name" value="B-lactam Antibiotic, Isopenicillin N Synthase, Chain"/>
    <property type="match status" value="1"/>
</dbReference>
<dbReference type="InterPro" id="IPR005123">
    <property type="entry name" value="Oxoglu/Fe-dep_dioxygenase_dom"/>
</dbReference>
<protein>
    <recommendedName>
        <fullName evidence="1">Fe2OG dioxygenase domain-containing protein</fullName>
    </recommendedName>
</protein>
<evidence type="ECO:0000313" key="3">
    <source>
        <dbReference type="Proteomes" id="UP001516023"/>
    </source>
</evidence>
<gene>
    <name evidence="2" type="ORF">HJC23_006471</name>
</gene>
<evidence type="ECO:0000313" key="2">
    <source>
        <dbReference type="EMBL" id="KAL3804080.1"/>
    </source>
</evidence>
<dbReference type="PANTHER" id="PTHR47990">
    <property type="entry name" value="2-OXOGLUTARATE (2OG) AND FE(II)-DEPENDENT OXYGENASE SUPERFAMILY PROTEIN-RELATED"/>
    <property type="match status" value="1"/>
</dbReference>
<organism evidence="2 3">
    <name type="scientific">Cyclotella cryptica</name>
    <dbReference type="NCBI Taxonomy" id="29204"/>
    <lineage>
        <taxon>Eukaryota</taxon>
        <taxon>Sar</taxon>
        <taxon>Stramenopiles</taxon>
        <taxon>Ochrophyta</taxon>
        <taxon>Bacillariophyta</taxon>
        <taxon>Coscinodiscophyceae</taxon>
        <taxon>Thalassiosirophycidae</taxon>
        <taxon>Stephanodiscales</taxon>
        <taxon>Stephanodiscaceae</taxon>
        <taxon>Cyclotella</taxon>
    </lineage>
</organism>
<name>A0ABD3QUY9_9STRA</name>
<dbReference type="AlphaFoldDB" id="A0ABD3QUY9"/>
<dbReference type="InterPro" id="IPR027443">
    <property type="entry name" value="IPNS-like_sf"/>
</dbReference>
<accession>A0ABD3QUY9</accession>
<proteinExistence type="predicted"/>
<dbReference type="InterPro" id="IPR050231">
    <property type="entry name" value="Iron_ascorbate_oxido_reductase"/>
</dbReference>
<evidence type="ECO:0000259" key="1">
    <source>
        <dbReference type="PROSITE" id="PS51471"/>
    </source>
</evidence>
<dbReference type="InterPro" id="IPR044861">
    <property type="entry name" value="IPNS-like_FE2OG_OXY"/>
</dbReference>
<sequence>MISHEIGFFLLQHGISEDVCEKALNETSQFFRRPLSEKMGKIDEREQIEYAAEYEQSHQDSTGEMSLYGRLRSTNPWPDAVQPSLRPAIMEYVKRVVDIADQLRESMCLAMNINPREVDHLFGPFDCTDPSFWSVKLVSYPPVPSHQATTSGEPLQGVGAHTDSNFMTLICQDSHSSGLQVQHVGGGWIDVPPTEPSILVCNIGELSEIWSNGYFLATPHRVLRHSSNTHSRTSIPLFYNPKLDAVIKPINTDGLMWHRCEQKQWRHKNNKLLGGVGVNSFKSLARSHPNMFQRHHSDLRILADGRIVRRDARDNASFVLCGLFVAPTGRIGDITRNGFINIARKETARDVSSDPIIYKTDIGHESNHAWEQELEPVEKIVLLGERHSGTNWITYHLQDCFSHGIQVTPHYSRFKHWFQKEDLYRGATNSAVVVSMFRDPYDWVWAMKERPHHAHDHIGLPWLEFVTKPWIGHRGPRDRNITLVPGMKENVTCFSQFSFVEVMPCSRDDSPKRAGYADYKYELFVDGSERAYSSIIDLRRAKIVNHLSVAQFSGTKAFYPFRYEDLESNGTELLLSLLERATGVERKCNATEPGREVRHKEVPKDYVEWMNKYGHWDVEAQIGYHRR</sequence>
<dbReference type="Proteomes" id="UP001516023">
    <property type="component" value="Unassembled WGS sequence"/>
</dbReference>
<feature type="domain" description="Fe2OG dioxygenase" evidence="1">
    <location>
        <begin position="131"/>
        <end position="241"/>
    </location>
</feature>
<keyword evidence="3" id="KW-1185">Reference proteome</keyword>
<comment type="caution">
    <text evidence="2">The sequence shown here is derived from an EMBL/GenBank/DDBJ whole genome shotgun (WGS) entry which is preliminary data.</text>
</comment>
<dbReference type="Pfam" id="PF03171">
    <property type="entry name" value="2OG-FeII_Oxy"/>
    <property type="match status" value="1"/>
</dbReference>
<dbReference type="SUPFAM" id="SSF51197">
    <property type="entry name" value="Clavaminate synthase-like"/>
    <property type="match status" value="1"/>
</dbReference>
<dbReference type="EMBL" id="JABMIG020000010">
    <property type="protein sequence ID" value="KAL3804080.1"/>
    <property type="molecule type" value="Genomic_DNA"/>
</dbReference>
<dbReference type="PROSITE" id="PS51471">
    <property type="entry name" value="FE2OG_OXY"/>
    <property type="match status" value="1"/>
</dbReference>
<reference evidence="2 3" key="1">
    <citation type="journal article" date="2020" name="G3 (Bethesda)">
        <title>Improved Reference Genome for Cyclotella cryptica CCMP332, a Model for Cell Wall Morphogenesis, Salinity Adaptation, and Lipid Production in Diatoms (Bacillariophyta).</title>
        <authorList>
            <person name="Roberts W.R."/>
            <person name="Downey K.M."/>
            <person name="Ruck E.C."/>
            <person name="Traller J.C."/>
            <person name="Alverson A.J."/>
        </authorList>
    </citation>
    <scope>NUCLEOTIDE SEQUENCE [LARGE SCALE GENOMIC DNA]</scope>
    <source>
        <strain evidence="2 3">CCMP332</strain>
    </source>
</reference>